<gene>
    <name evidence="5" type="ORF">B0A50_02523</name>
</gene>
<keyword evidence="2" id="KW-0732">Signal</keyword>
<proteinExistence type="predicted"/>
<evidence type="ECO:0000313" key="5">
    <source>
        <dbReference type="EMBL" id="TKA30803.1"/>
    </source>
</evidence>
<protein>
    <submittedName>
        <fullName evidence="5">Uncharacterized protein</fullName>
    </submittedName>
</protein>
<dbReference type="InterPro" id="IPR058329">
    <property type="entry name" value="Arp1_N"/>
</dbReference>
<dbReference type="InterPro" id="IPR036928">
    <property type="entry name" value="AS_sf"/>
</dbReference>
<feature type="region of interest" description="Disordered" evidence="1">
    <location>
        <begin position="291"/>
        <end position="310"/>
    </location>
</feature>
<dbReference type="Proteomes" id="UP000308549">
    <property type="component" value="Unassembled WGS sequence"/>
</dbReference>
<dbReference type="Pfam" id="PF26053">
    <property type="entry name" value="DUF8016"/>
    <property type="match status" value="1"/>
</dbReference>
<dbReference type="InterPro" id="IPR023631">
    <property type="entry name" value="Amidase_dom"/>
</dbReference>
<evidence type="ECO:0000259" key="4">
    <source>
        <dbReference type="Pfam" id="PF26053"/>
    </source>
</evidence>
<sequence>MVPLIRLSSIATALGFLGSTSAFSFAPTGQTVDLDGISYYLPADPVTTIGTYGPLHKKAHGSGGLTPLTVVTTSGPGYSDISALISNFTAVDDVFAAGFLEAVYIQYSGSKPYGHHGWGNGFGGKGLGLNGTDAVYSSYVTNGTAIPQGPYFMSSSGAVYEAWRLYSDFQGAFTETLIPASDGVSYSVLPANVPGQSLAVAVPSRLYYTRTAEQPLAGVRLGVKDIYDVAGVRTGDGNRAWYHLYPPATANALSIQRLVDAGAVIVGKMKTSQFANGEEATADWVDYHSPFNPRGDGYQDPSSSSSGPGAGAGAYSWLDLTIGSDTGGSIRGPSEVQGLYGNRPSHGLVALDGVMPLAPELDTAGFLTRDPFLWAEAAKALYLNNVTITHTYPSQIKAYGFPTTAEQEGDQLLIDFLGNVSTFINASVLTYDIEADWNATHPATADPDIVDFLNLTYPIIIAQEQTRLVRDPFFADYAALHDGRRPFVDPAPLARWAFGDAYPPIALATANANRTVFADWWASQVLVPSNETCSDSLLFYIGSQADVNYRNQYFDPPTPPFGFGISRVSPYWGGPDFVVPVGSASYFSNITLHEEYLPVTVDIMAARGCDGLIFGLVQDLVSAGILQPSVAGYSDTAGGEILFKRGTR</sequence>
<comment type="caution">
    <text evidence="5">The sequence shown here is derived from an EMBL/GenBank/DDBJ whole genome shotgun (WGS) entry which is preliminary data.</text>
</comment>
<dbReference type="PANTHER" id="PTHR46310">
    <property type="entry name" value="AMIDASE 1"/>
    <property type="match status" value="1"/>
</dbReference>
<evidence type="ECO:0000256" key="1">
    <source>
        <dbReference type="SAM" id="MobiDB-lite"/>
    </source>
</evidence>
<dbReference type="PANTHER" id="PTHR46310:SF7">
    <property type="entry name" value="AMIDASE 1"/>
    <property type="match status" value="1"/>
</dbReference>
<evidence type="ECO:0000259" key="3">
    <source>
        <dbReference type="Pfam" id="PF01425"/>
    </source>
</evidence>
<dbReference type="SUPFAM" id="SSF75304">
    <property type="entry name" value="Amidase signature (AS) enzymes"/>
    <property type="match status" value="1"/>
</dbReference>
<evidence type="ECO:0000256" key="2">
    <source>
        <dbReference type="SAM" id="SignalP"/>
    </source>
</evidence>
<dbReference type="OrthoDB" id="5423360at2759"/>
<dbReference type="Pfam" id="PF01425">
    <property type="entry name" value="Amidase"/>
    <property type="match status" value="1"/>
</dbReference>
<dbReference type="EMBL" id="NAJL01000010">
    <property type="protein sequence ID" value="TKA30803.1"/>
    <property type="molecule type" value="Genomic_DNA"/>
</dbReference>
<feature type="signal peptide" evidence="2">
    <location>
        <begin position="1"/>
        <end position="22"/>
    </location>
</feature>
<feature type="domain" description="Scytalone dehydratase-like protein Arp1 N-terminal" evidence="4">
    <location>
        <begin position="56"/>
        <end position="166"/>
    </location>
</feature>
<feature type="compositionally biased region" description="Low complexity" evidence="1">
    <location>
        <begin position="295"/>
        <end position="307"/>
    </location>
</feature>
<reference evidence="5 6" key="1">
    <citation type="submission" date="2017-03" db="EMBL/GenBank/DDBJ databases">
        <title>Genomes of endolithic fungi from Antarctica.</title>
        <authorList>
            <person name="Coleine C."/>
            <person name="Masonjones S."/>
            <person name="Stajich J.E."/>
        </authorList>
    </citation>
    <scope>NUCLEOTIDE SEQUENCE [LARGE SCALE GENOMIC DNA]</scope>
    <source>
        <strain evidence="5 6">CCFEE 6315</strain>
    </source>
</reference>
<feature type="domain" description="Amidase" evidence="3">
    <location>
        <begin position="208"/>
        <end position="370"/>
    </location>
</feature>
<dbReference type="AlphaFoldDB" id="A0A4U0U6I6"/>
<name>A0A4U0U6I6_9PEZI</name>
<feature type="chain" id="PRO_5020455231" evidence="2">
    <location>
        <begin position="23"/>
        <end position="648"/>
    </location>
</feature>
<keyword evidence="6" id="KW-1185">Reference proteome</keyword>
<organism evidence="5 6">
    <name type="scientific">Salinomyces thailandicus</name>
    <dbReference type="NCBI Taxonomy" id="706561"/>
    <lineage>
        <taxon>Eukaryota</taxon>
        <taxon>Fungi</taxon>
        <taxon>Dikarya</taxon>
        <taxon>Ascomycota</taxon>
        <taxon>Pezizomycotina</taxon>
        <taxon>Dothideomycetes</taxon>
        <taxon>Dothideomycetidae</taxon>
        <taxon>Mycosphaerellales</taxon>
        <taxon>Teratosphaeriaceae</taxon>
        <taxon>Salinomyces</taxon>
    </lineage>
</organism>
<dbReference type="Gene3D" id="3.90.1300.10">
    <property type="entry name" value="Amidase signature (AS) domain"/>
    <property type="match status" value="1"/>
</dbReference>
<accession>A0A4U0U6I6</accession>
<evidence type="ECO:0000313" key="6">
    <source>
        <dbReference type="Proteomes" id="UP000308549"/>
    </source>
</evidence>